<dbReference type="CDD" id="cd18888">
    <property type="entry name" value="NUDIX_ADPRase_Nudt5"/>
    <property type="match status" value="1"/>
</dbReference>
<dbReference type="PROSITE" id="PS00893">
    <property type="entry name" value="NUDIX_BOX"/>
    <property type="match status" value="1"/>
</dbReference>
<dbReference type="GeneID" id="33558754"/>
<dbReference type="InterPro" id="IPR020084">
    <property type="entry name" value="NUDIX_hydrolase_CS"/>
</dbReference>
<dbReference type="OrthoDB" id="10249920at2759"/>
<protein>
    <submittedName>
        <fullName evidence="3">NUDIX hydrolase domain-like protein</fullName>
    </submittedName>
</protein>
<dbReference type="GO" id="GO:0005634">
    <property type="term" value="C:nucleus"/>
    <property type="evidence" value="ECO:0007669"/>
    <property type="project" value="TreeGrafter"/>
</dbReference>
<dbReference type="EMBL" id="NBSH01000015">
    <property type="protein sequence ID" value="ORX34157.1"/>
    <property type="molecule type" value="Genomic_DNA"/>
</dbReference>
<dbReference type="PANTHER" id="PTHR11839">
    <property type="entry name" value="UDP/ADP-SUGAR PYROPHOSPHATASE"/>
    <property type="match status" value="1"/>
</dbReference>
<feature type="domain" description="Nudix hydrolase" evidence="2">
    <location>
        <begin position="82"/>
        <end position="227"/>
    </location>
</feature>
<accession>A0A1Y1U9H5</accession>
<sequence length="243" mass="27173">MLGRPPLLYKPIARHLSSTTYRVTCPLHCLRTMSTKQQAKILSTEEAKVEGIKWLKMERIKWQDEDGKERIWEAANRTTRKGDIDSVHIFTLLHHPSKPVSTILIEQYRPPIGKYVVELPAGLVDEGEDARTAALRELYEETGYGTGKGDDGKVVVESESVILAKDPGMTGANCKVVTVSVKLDENDPEPDQHLDPGEHIIKRIVPLRDLSRTLQDYDQKGFVIDALTSSIVMGYELAGKLAK</sequence>
<comment type="caution">
    <text evidence="3">The sequence shown here is derived from an EMBL/GenBank/DDBJ whole genome shotgun (WGS) entry which is preliminary data.</text>
</comment>
<dbReference type="SUPFAM" id="SSF55811">
    <property type="entry name" value="Nudix"/>
    <property type="match status" value="1"/>
</dbReference>
<dbReference type="InterPro" id="IPR015797">
    <property type="entry name" value="NUDIX_hydrolase-like_dom_sf"/>
</dbReference>
<evidence type="ECO:0000313" key="4">
    <source>
        <dbReference type="Proteomes" id="UP000193218"/>
    </source>
</evidence>
<dbReference type="InterPro" id="IPR000086">
    <property type="entry name" value="NUDIX_hydrolase_dom"/>
</dbReference>
<proteinExistence type="predicted"/>
<keyword evidence="4" id="KW-1185">Reference proteome</keyword>
<organism evidence="3 4">
    <name type="scientific">Kockovaella imperatae</name>
    <dbReference type="NCBI Taxonomy" id="4999"/>
    <lineage>
        <taxon>Eukaryota</taxon>
        <taxon>Fungi</taxon>
        <taxon>Dikarya</taxon>
        <taxon>Basidiomycota</taxon>
        <taxon>Agaricomycotina</taxon>
        <taxon>Tremellomycetes</taxon>
        <taxon>Tremellales</taxon>
        <taxon>Cuniculitremaceae</taxon>
        <taxon>Kockovaella</taxon>
    </lineage>
</organism>
<dbReference type="STRING" id="4999.A0A1Y1U9H5"/>
<name>A0A1Y1U9H5_9TREE</name>
<dbReference type="Gene3D" id="3.90.79.10">
    <property type="entry name" value="Nucleoside Triphosphate Pyrophosphohydrolase"/>
    <property type="match status" value="1"/>
</dbReference>
<dbReference type="GO" id="GO:0006753">
    <property type="term" value="P:nucleoside phosphate metabolic process"/>
    <property type="evidence" value="ECO:0007669"/>
    <property type="project" value="TreeGrafter"/>
</dbReference>
<reference evidence="3 4" key="1">
    <citation type="submission" date="2017-03" db="EMBL/GenBank/DDBJ databases">
        <title>Widespread Adenine N6-methylation of Active Genes in Fungi.</title>
        <authorList>
            <consortium name="DOE Joint Genome Institute"/>
            <person name="Mondo S.J."/>
            <person name="Dannebaum R.O."/>
            <person name="Kuo R.C."/>
            <person name="Louie K.B."/>
            <person name="Bewick A.J."/>
            <person name="Labutti K."/>
            <person name="Haridas S."/>
            <person name="Kuo A."/>
            <person name="Salamov A."/>
            <person name="Ahrendt S.R."/>
            <person name="Lau R."/>
            <person name="Bowen B.P."/>
            <person name="Lipzen A."/>
            <person name="Sullivan W."/>
            <person name="Andreopoulos W.B."/>
            <person name="Clum A."/>
            <person name="Lindquist E."/>
            <person name="Daum C."/>
            <person name="Northen T.R."/>
            <person name="Ramamoorthy G."/>
            <person name="Schmitz R.J."/>
            <person name="Gryganskyi A."/>
            <person name="Culley D."/>
            <person name="Magnuson J."/>
            <person name="James T.Y."/>
            <person name="O'Malley M.A."/>
            <person name="Stajich J.E."/>
            <person name="Spatafora J.W."/>
            <person name="Visel A."/>
            <person name="Grigoriev I.V."/>
        </authorList>
    </citation>
    <scope>NUCLEOTIDE SEQUENCE [LARGE SCALE GENOMIC DNA]</scope>
    <source>
        <strain evidence="3 4">NRRL Y-17943</strain>
    </source>
</reference>
<gene>
    <name evidence="3" type="ORF">BD324DRAFT_636885</name>
</gene>
<dbReference type="GO" id="GO:0047631">
    <property type="term" value="F:ADP-ribose diphosphatase activity"/>
    <property type="evidence" value="ECO:0007669"/>
    <property type="project" value="TreeGrafter"/>
</dbReference>
<keyword evidence="1 3" id="KW-0378">Hydrolase</keyword>
<dbReference type="FunCoup" id="A0A1Y1U9H5">
    <property type="interactions" value="429"/>
</dbReference>
<dbReference type="Proteomes" id="UP000193218">
    <property type="component" value="Unassembled WGS sequence"/>
</dbReference>
<dbReference type="FunFam" id="3.90.79.10:FF:000016">
    <property type="entry name" value="ADP-sugar pyrophosphatase isoform X1"/>
    <property type="match status" value="1"/>
</dbReference>
<dbReference type="RefSeq" id="XP_021868435.1">
    <property type="nucleotide sequence ID" value="XM_022016945.1"/>
</dbReference>
<dbReference type="PANTHER" id="PTHR11839:SF1">
    <property type="entry name" value="ADP-SUGAR PYROPHOSPHATASE"/>
    <property type="match status" value="1"/>
</dbReference>
<evidence type="ECO:0000313" key="3">
    <source>
        <dbReference type="EMBL" id="ORX34157.1"/>
    </source>
</evidence>
<dbReference type="Pfam" id="PF00293">
    <property type="entry name" value="NUDIX"/>
    <property type="match status" value="1"/>
</dbReference>
<evidence type="ECO:0000256" key="1">
    <source>
        <dbReference type="ARBA" id="ARBA00022801"/>
    </source>
</evidence>
<dbReference type="PROSITE" id="PS51462">
    <property type="entry name" value="NUDIX"/>
    <property type="match status" value="1"/>
</dbReference>
<dbReference type="GO" id="GO:0019693">
    <property type="term" value="P:ribose phosphate metabolic process"/>
    <property type="evidence" value="ECO:0007669"/>
    <property type="project" value="TreeGrafter"/>
</dbReference>
<dbReference type="InParanoid" id="A0A1Y1U9H5"/>
<evidence type="ECO:0000259" key="2">
    <source>
        <dbReference type="PROSITE" id="PS51462"/>
    </source>
</evidence>
<dbReference type="AlphaFoldDB" id="A0A1Y1U9H5"/>